<dbReference type="CDD" id="cd00051">
    <property type="entry name" value="EFh"/>
    <property type="match status" value="1"/>
</dbReference>
<proteinExistence type="predicted"/>
<dbReference type="Gene3D" id="1.10.238.10">
    <property type="entry name" value="EF-hand"/>
    <property type="match status" value="1"/>
</dbReference>
<keyword evidence="4" id="KW-1133">Transmembrane helix</keyword>
<sequence>MKTAQVLLSPLLNRYAVLFQFGNILLQWILFVLEKFFPKYAVHISSLTSHYDLSSWNNIHVKYEKMDMEREKETSIQETRINREEVGFIMSNVGISLSEEGDQLTDYMSHEEFSTLFDQIEPGLHEVKEAFSIFDQNKDGFIDAKELQTVLINLGLREGTDLDICQSMINQHDRNQDGKIELSDFSKLLEAALI</sequence>
<keyword evidence="3" id="KW-0106">Calcium</keyword>
<evidence type="ECO:0000256" key="1">
    <source>
        <dbReference type="ARBA" id="ARBA00022723"/>
    </source>
</evidence>
<comment type="caution">
    <text evidence="6">The sequence shown here is derived from an EMBL/GenBank/DDBJ whole genome shotgun (WGS) entry which is preliminary data.</text>
</comment>
<dbReference type="Pfam" id="PF13499">
    <property type="entry name" value="EF-hand_7"/>
    <property type="match status" value="1"/>
</dbReference>
<dbReference type="FunFam" id="1.10.238.10:FF:000178">
    <property type="entry name" value="Calmodulin-2 A"/>
    <property type="match status" value="1"/>
</dbReference>
<protein>
    <recommendedName>
        <fullName evidence="5">EF-hand domain-containing protein</fullName>
    </recommendedName>
</protein>
<keyword evidence="4" id="KW-0812">Transmembrane</keyword>
<dbReference type="SMART" id="SM00054">
    <property type="entry name" value="EFh"/>
    <property type="match status" value="2"/>
</dbReference>
<evidence type="ECO:0000256" key="3">
    <source>
        <dbReference type="ARBA" id="ARBA00022837"/>
    </source>
</evidence>
<evidence type="ECO:0000256" key="4">
    <source>
        <dbReference type="SAM" id="Phobius"/>
    </source>
</evidence>
<feature type="transmembrane region" description="Helical" evidence="4">
    <location>
        <begin position="12"/>
        <end position="33"/>
    </location>
</feature>
<dbReference type="PROSITE" id="PS50222">
    <property type="entry name" value="EF_HAND_2"/>
    <property type="match status" value="2"/>
</dbReference>
<keyword evidence="7" id="KW-1185">Reference proteome</keyword>
<dbReference type="EMBL" id="JAMFTS010000004">
    <property type="protein sequence ID" value="KAJ4764703.1"/>
    <property type="molecule type" value="Genomic_DNA"/>
</dbReference>
<dbReference type="PROSITE" id="PS00018">
    <property type="entry name" value="EF_HAND_1"/>
    <property type="match status" value="2"/>
</dbReference>
<keyword evidence="2" id="KW-0677">Repeat</keyword>
<accession>A0AAV8DDK3</accession>
<dbReference type="InterPro" id="IPR002048">
    <property type="entry name" value="EF_hand_dom"/>
</dbReference>
<evidence type="ECO:0000256" key="2">
    <source>
        <dbReference type="ARBA" id="ARBA00022737"/>
    </source>
</evidence>
<reference evidence="6" key="1">
    <citation type="submission" date="2022-08" db="EMBL/GenBank/DDBJ databases">
        <authorList>
            <person name="Marques A."/>
        </authorList>
    </citation>
    <scope>NUCLEOTIDE SEQUENCE</scope>
    <source>
        <strain evidence="6">RhyPub2mFocal</strain>
        <tissue evidence="6">Leaves</tissue>
    </source>
</reference>
<dbReference type="PANTHER" id="PTHR10891">
    <property type="entry name" value="EF-HAND CALCIUM-BINDING DOMAIN CONTAINING PROTEIN"/>
    <property type="match status" value="1"/>
</dbReference>
<dbReference type="GO" id="GO:0005509">
    <property type="term" value="F:calcium ion binding"/>
    <property type="evidence" value="ECO:0007669"/>
    <property type="project" value="InterPro"/>
</dbReference>
<name>A0AAV8DDK3_9POAL</name>
<organism evidence="6 7">
    <name type="scientific">Rhynchospora pubera</name>
    <dbReference type="NCBI Taxonomy" id="906938"/>
    <lineage>
        <taxon>Eukaryota</taxon>
        <taxon>Viridiplantae</taxon>
        <taxon>Streptophyta</taxon>
        <taxon>Embryophyta</taxon>
        <taxon>Tracheophyta</taxon>
        <taxon>Spermatophyta</taxon>
        <taxon>Magnoliopsida</taxon>
        <taxon>Liliopsida</taxon>
        <taxon>Poales</taxon>
        <taxon>Cyperaceae</taxon>
        <taxon>Cyperoideae</taxon>
        <taxon>Rhynchosporeae</taxon>
        <taxon>Rhynchospora</taxon>
    </lineage>
</organism>
<dbReference type="SUPFAM" id="SSF47473">
    <property type="entry name" value="EF-hand"/>
    <property type="match status" value="1"/>
</dbReference>
<dbReference type="GO" id="GO:0043226">
    <property type="term" value="C:organelle"/>
    <property type="evidence" value="ECO:0007669"/>
    <property type="project" value="UniProtKB-ARBA"/>
</dbReference>
<gene>
    <name evidence="6" type="ORF">LUZ62_075078</name>
</gene>
<dbReference type="Proteomes" id="UP001140206">
    <property type="component" value="Chromosome 4"/>
</dbReference>
<evidence type="ECO:0000313" key="7">
    <source>
        <dbReference type="Proteomes" id="UP001140206"/>
    </source>
</evidence>
<evidence type="ECO:0000313" key="6">
    <source>
        <dbReference type="EMBL" id="KAJ4764703.1"/>
    </source>
</evidence>
<keyword evidence="1" id="KW-0479">Metal-binding</keyword>
<evidence type="ECO:0000259" key="5">
    <source>
        <dbReference type="PROSITE" id="PS50222"/>
    </source>
</evidence>
<dbReference type="InterPro" id="IPR018247">
    <property type="entry name" value="EF_Hand_1_Ca_BS"/>
</dbReference>
<dbReference type="InterPro" id="IPR011992">
    <property type="entry name" value="EF-hand-dom_pair"/>
</dbReference>
<dbReference type="AlphaFoldDB" id="A0AAV8DDK3"/>
<feature type="domain" description="EF-hand" evidence="5">
    <location>
        <begin position="160"/>
        <end position="194"/>
    </location>
</feature>
<feature type="domain" description="EF-hand" evidence="5">
    <location>
        <begin position="122"/>
        <end position="157"/>
    </location>
</feature>
<keyword evidence="4" id="KW-0472">Membrane</keyword>
<dbReference type="InterPro" id="IPR039647">
    <property type="entry name" value="EF_hand_pair_protein_CML-like"/>
</dbReference>